<evidence type="ECO:0000313" key="1">
    <source>
        <dbReference type="EMBL" id="SOH04153.1"/>
    </source>
</evidence>
<name>A0A2C9CF07_KUEST</name>
<dbReference type="EMBL" id="LT934425">
    <property type="protein sequence ID" value="SOH04153.1"/>
    <property type="molecule type" value="Genomic_DNA"/>
</dbReference>
<keyword evidence="2" id="KW-1185">Reference proteome</keyword>
<protein>
    <submittedName>
        <fullName evidence="1">Uncharacterized protein</fullName>
    </submittedName>
</protein>
<gene>
    <name evidence="1" type="ORF">KSMBR1_1654</name>
</gene>
<dbReference type="Proteomes" id="UP000221734">
    <property type="component" value="Chromosome Kuenenia_stuttgartiensis_MBR1"/>
</dbReference>
<reference evidence="2" key="1">
    <citation type="submission" date="2017-10" db="EMBL/GenBank/DDBJ databases">
        <authorList>
            <person name="Frank J."/>
        </authorList>
    </citation>
    <scope>NUCLEOTIDE SEQUENCE [LARGE SCALE GENOMIC DNA]</scope>
</reference>
<evidence type="ECO:0000313" key="2">
    <source>
        <dbReference type="Proteomes" id="UP000221734"/>
    </source>
</evidence>
<sequence length="69" mass="8233">MALTRKKSKKQTVTFPLSVFETADTKEDLEDWLLSQNPEFIKNMRKARQDDMQVKGKDWQSLWEELCIK</sequence>
<dbReference type="AlphaFoldDB" id="A0A2C9CF07"/>
<dbReference type="KEGG" id="kst:KSMBR1_1654"/>
<organism evidence="1 2">
    <name type="scientific">Kuenenia stuttgartiensis</name>
    <dbReference type="NCBI Taxonomy" id="174633"/>
    <lineage>
        <taxon>Bacteria</taxon>
        <taxon>Pseudomonadati</taxon>
        <taxon>Planctomycetota</taxon>
        <taxon>Candidatus Brocadiia</taxon>
        <taxon>Candidatus Brocadiales</taxon>
        <taxon>Candidatus Brocadiaceae</taxon>
        <taxon>Candidatus Kuenenia</taxon>
    </lineage>
</organism>
<accession>A0A2C9CF07</accession>
<proteinExistence type="predicted"/>